<dbReference type="GO" id="GO:0009236">
    <property type="term" value="P:cobalamin biosynthetic process"/>
    <property type="evidence" value="ECO:0007669"/>
    <property type="project" value="UniProtKB-UniRule"/>
</dbReference>
<reference evidence="20 21" key="1">
    <citation type="journal article" date="2015" name="PeerJ">
        <title>First genomic representation of candidate bacterial phylum KSB3 points to enhanced environmental sensing as a trigger of wastewater bulking.</title>
        <authorList>
            <person name="Sekiguchi Y."/>
            <person name="Ohashi A."/>
            <person name="Parks D.H."/>
            <person name="Yamauchi T."/>
            <person name="Tyson G.W."/>
            <person name="Hugenholtz P."/>
        </authorList>
    </citation>
    <scope>NUCLEOTIDE SEQUENCE [LARGE SCALE GENOMIC DNA]</scope>
</reference>
<feature type="transmembrane region" description="Helical" evidence="19">
    <location>
        <begin position="182"/>
        <end position="202"/>
    </location>
</feature>
<keyword evidence="7 19" id="KW-1003">Cell membrane</keyword>
<protein>
    <recommendedName>
        <fullName evidence="6 19">Adenosylcobinamide-GDP ribazoletransferase</fullName>
        <ecNumber evidence="5 19">2.7.8.26</ecNumber>
    </recommendedName>
    <alternativeName>
        <fullName evidence="16 19">Cobalamin synthase</fullName>
    </alternativeName>
    <alternativeName>
        <fullName evidence="15 19">Cobalamin-5'-phosphate synthase</fullName>
    </alternativeName>
</protein>
<dbReference type="STRING" id="1499966.U14_03618"/>
<dbReference type="HAMAP" id="MF_00719">
    <property type="entry name" value="CobS"/>
    <property type="match status" value="1"/>
</dbReference>
<dbReference type="PANTHER" id="PTHR34148">
    <property type="entry name" value="ADENOSYLCOBINAMIDE-GDP RIBAZOLETRANSFERASE"/>
    <property type="match status" value="1"/>
</dbReference>
<evidence type="ECO:0000256" key="14">
    <source>
        <dbReference type="ARBA" id="ARBA00025228"/>
    </source>
</evidence>
<evidence type="ECO:0000313" key="20">
    <source>
        <dbReference type="EMBL" id="GAK52367.1"/>
    </source>
</evidence>
<keyword evidence="12 19" id="KW-1133">Transmembrane helix</keyword>
<evidence type="ECO:0000256" key="3">
    <source>
        <dbReference type="ARBA" id="ARBA00004663"/>
    </source>
</evidence>
<evidence type="ECO:0000256" key="2">
    <source>
        <dbReference type="ARBA" id="ARBA00004651"/>
    </source>
</evidence>
<feature type="transmembrane region" description="Helical" evidence="19">
    <location>
        <begin position="112"/>
        <end position="134"/>
    </location>
</feature>
<evidence type="ECO:0000313" key="21">
    <source>
        <dbReference type="Proteomes" id="UP000030700"/>
    </source>
</evidence>
<keyword evidence="21" id="KW-1185">Reference proteome</keyword>
<dbReference type="EMBL" id="DF820458">
    <property type="protein sequence ID" value="GAK52367.1"/>
    <property type="molecule type" value="Genomic_DNA"/>
</dbReference>
<evidence type="ECO:0000256" key="4">
    <source>
        <dbReference type="ARBA" id="ARBA00010561"/>
    </source>
</evidence>
<keyword evidence="10 19" id="KW-0812">Transmembrane</keyword>
<evidence type="ECO:0000256" key="5">
    <source>
        <dbReference type="ARBA" id="ARBA00013200"/>
    </source>
</evidence>
<gene>
    <name evidence="19" type="primary">cobS</name>
    <name evidence="20" type="ORF">U14_03618</name>
</gene>
<dbReference type="PANTHER" id="PTHR34148:SF1">
    <property type="entry name" value="ADENOSYLCOBINAMIDE-GDP RIBAZOLETRANSFERASE"/>
    <property type="match status" value="1"/>
</dbReference>
<feature type="transmembrane region" description="Helical" evidence="19">
    <location>
        <begin position="64"/>
        <end position="82"/>
    </location>
</feature>
<comment type="similarity">
    <text evidence="4 19">Belongs to the CobS family.</text>
</comment>
<keyword evidence="13 19" id="KW-0472">Membrane</keyword>
<comment type="function">
    <text evidence="14 19">Joins adenosylcobinamide-GDP and alpha-ribazole to generate adenosylcobalamin (Ado-cobalamin). Also synthesizes adenosylcobalamin 5'-phosphate from adenosylcobinamide-GDP and alpha-ribazole 5'-phosphate.</text>
</comment>
<dbReference type="Proteomes" id="UP000030700">
    <property type="component" value="Unassembled WGS sequence"/>
</dbReference>
<comment type="subcellular location">
    <subcellularLocation>
        <location evidence="2 19">Cell membrane</location>
        <topology evidence="2 19">Multi-pass membrane protein</topology>
    </subcellularLocation>
</comment>
<feature type="transmembrane region" description="Helical" evidence="19">
    <location>
        <begin position="208"/>
        <end position="228"/>
    </location>
</feature>
<dbReference type="GO" id="GO:0051073">
    <property type="term" value="F:adenosylcobinamide-GDP ribazoletransferase activity"/>
    <property type="evidence" value="ECO:0007669"/>
    <property type="project" value="UniProtKB-UniRule"/>
</dbReference>
<comment type="cofactor">
    <cofactor evidence="1 19">
        <name>Mg(2+)</name>
        <dbReference type="ChEBI" id="CHEBI:18420"/>
    </cofactor>
</comment>
<evidence type="ECO:0000256" key="9">
    <source>
        <dbReference type="ARBA" id="ARBA00022679"/>
    </source>
</evidence>
<dbReference type="Pfam" id="PF02654">
    <property type="entry name" value="CobS"/>
    <property type="match status" value="1"/>
</dbReference>
<dbReference type="EC" id="2.7.8.26" evidence="5 19"/>
<comment type="catalytic activity">
    <reaction evidence="17 19">
        <text>alpha-ribazole + adenosylcob(III)inamide-GDP = adenosylcob(III)alamin + GMP + H(+)</text>
        <dbReference type="Rhea" id="RHEA:16049"/>
        <dbReference type="ChEBI" id="CHEBI:10329"/>
        <dbReference type="ChEBI" id="CHEBI:15378"/>
        <dbReference type="ChEBI" id="CHEBI:18408"/>
        <dbReference type="ChEBI" id="CHEBI:58115"/>
        <dbReference type="ChEBI" id="CHEBI:60487"/>
        <dbReference type="EC" id="2.7.8.26"/>
    </reaction>
</comment>
<keyword evidence="9 19" id="KW-0808">Transferase</keyword>
<comment type="pathway">
    <text evidence="3 19">Cofactor biosynthesis; adenosylcobalamin biosynthesis; adenosylcobalamin from cob(II)yrinate a,c-diamide: step 7/7.</text>
</comment>
<evidence type="ECO:0000256" key="11">
    <source>
        <dbReference type="ARBA" id="ARBA00022842"/>
    </source>
</evidence>
<dbReference type="GO" id="GO:0005886">
    <property type="term" value="C:plasma membrane"/>
    <property type="evidence" value="ECO:0007669"/>
    <property type="project" value="UniProtKB-SubCell"/>
</dbReference>
<evidence type="ECO:0000256" key="8">
    <source>
        <dbReference type="ARBA" id="ARBA00022573"/>
    </source>
</evidence>
<evidence type="ECO:0000256" key="19">
    <source>
        <dbReference type="HAMAP-Rule" id="MF_00719"/>
    </source>
</evidence>
<evidence type="ECO:0000256" key="6">
    <source>
        <dbReference type="ARBA" id="ARBA00015850"/>
    </source>
</evidence>
<comment type="catalytic activity">
    <reaction evidence="18 19">
        <text>alpha-ribazole 5'-phosphate + adenosylcob(III)inamide-GDP = adenosylcob(III)alamin 5'-phosphate + GMP + H(+)</text>
        <dbReference type="Rhea" id="RHEA:23560"/>
        <dbReference type="ChEBI" id="CHEBI:15378"/>
        <dbReference type="ChEBI" id="CHEBI:57918"/>
        <dbReference type="ChEBI" id="CHEBI:58115"/>
        <dbReference type="ChEBI" id="CHEBI:60487"/>
        <dbReference type="ChEBI" id="CHEBI:60493"/>
        <dbReference type="EC" id="2.7.8.26"/>
    </reaction>
</comment>
<evidence type="ECO:0000256" key="7">
    <source>
        <dbReference type="ARBA" id="ARBA00022475"/>
    </source>
</evidence>
<proteinExistence type="inferred from homology"/>
<evidence type="ECO:0000256" key="10">
    <source>
        <dbReference type="ARBA" id="ARBA00022692"/>
    </source>
</evidence>
<dbReference type="AlphaFoldDB" id="A0A081BPQ1"/>
<organism evidence="20 21">
    <name type="scientific">Candidatus Moduliflexus flocculans</name>
    <dbReference type="NCBI Taxonomy" id="1499966"/>
    <lineage>
        <taxon>Bacteria</taxon>
        <taxon>Candidatus Moduliflexota</taxon>
        <taxon>Candidatus Moduliflexia</taxon>
        <taxon>Candidatus Moduliflexales</taxon>
        <taxon>Candidatus Moduliflexaceae</taxon>
    </lineage>
</organism>
<feature type="transmembrane region" description="Helical" evidence="19">
    <location>
        <begin position="36"/>
        <end position="58"/>
    </location>
</feature>
<evidence type="ECO:0000256" key="12">
    <source>
        <dbReference type="ARBA" id="ARBA00022989"/>
    </source>
</evidence>
<feature type="transmembrane region" description="Helical" evidence="19">
    <location>
        <begin position="6"/>
        <end position="24"/>
    </location>
</feature>
<dbReference type="UniPathway" id="UPA00148">
    <property type="reaction ID" value="UER00238"/>
</dbReference>
<evidence type="ECO:0000256" key="1">
    <source>
        <dbReference type="ARBA" id="ARBA00001946"/>
    </source>
</evidence>
<dbReference type="InterPro" id="IPR003805">
    <property type="entry name" value="CobS"/>
</dbReference>
<accession>A0A081BPQ1</accession>
<sequence length="260" mass="28697">MIQREFHAFLAAVLFFTRLPGIVLDDEYAKDAFSQASRYFPLIGWMVGTMGAGAFWAASLILPFPLAILLSICATILVTGALHEDGFADVCDGFGAGWNKEQILAIMKDSYIGVYGVIGLILMLGFKLLCLVSLRPLLLPIVMISGHALSRFASISLMFSYEYARNNDESSKAKAVVRKLSVNELLFAAICGLFPFFLLALLTREWRLFGIGIAVVWLTRALCGQYFFHKIGGYTGDCLGAVQQITEVVFYAMVVATMQW</sequence>
<keyword evidence="11 19" id="KW-0460">Magnesium</keyword>
<name>A0A081BPQ1_9BACT</name>
<evidence type="ECO:0000256" key="13">
    <source>
        <dbReference type="ARBA" id="ARBA00023136"/>
    </source>
</evidence>
<evidence type="ECO:0000256" key="18">
    <source>
        <dbReference type="ARBA" id="ARBA00049504"/>
    </source>
</evidence>
<evidence type="ECO:0000256" key="17">
    <source>
        <dbReference type="ARBA" id="ARBA00048623"/>
    </source>
</evidence>
<evidence type="ECO:0000256" key="16">
    <source>
        <dbReference type="ARBA" id="ARBA00032853"/>
    </source>
</evidence>
<dbReference type="GO" id="GO:0008818">
    <property type="term" value="F:cobalamin 5'-phosphate synthase activity"/>
    <property type="evidence" value="ECO:0007669"/>
    <property type="project" value="UniProtKB-UniRule"/>
</dbReference>
<dbReference type="HOGENOM" id="CLU_057426_1_1_0"/>
<keyword evidence="8 19" id="KW-0169">Cobalamin biosynthesis</keyword>
<evidence type="ECO:0000256" key="15">
    <source>
        <dbReference type="ARBA" id="ARBA00032605"/>
    </source>
</evidence>